<comment type="caution">
    <text evidence="1">The sequence shown here is derived from an EMBL/GenBank/DDBJ whole genome shotgun (WGS) entry which is preliminary data.</text>
</comment>
<organism evidence="1 2">
    <name type="scientific">Nonomuraea corallina</name>
    <dbReference type="NCBI Taxonomy" id="2989783"/>
    <lineage>
        <taxon>Bacteria</taxon>
        <taxon>Bacillati</taxon>
        <taxon>Actinomycetota</taxon>
        <taxon>Actinomycetes</taxon>
        <taxon>Streptosporangiales</taxon>
        <taxon>Streptosporangiaceae</taxon>
        <taxon>Nonomuraea</taxon>
    </lineage>
</organism>
<evidence type="ECO:0000313" key="1">
    <source>
        <dbReference type="EMBL" id="MDA0631891.1"/>
    </source>
</evidence>
<accession>A0ABT4S3W3</accession>
<evidence type="ECO:0008006" key="3">
    <source>
        <dbReference type="Google" id="ProtNLM"/>
    </source>
</evidence>
<reference evidence="1" key="1">
    <citation type="submission" date="2022-11" db="EMBL/GenBank/DDBJ databases">
        <title>Nonomuraea corallina sp. nov., a new species of the genus Nonomuraea isolated from sea side sediment in Thai sea.</title>
        <authorList>
            <person name="Ngamcharungchit C."/>
            <person name="Matsumoto A."/>
            <person name="Suriyachadkun C."/>
            <person name="Panbangred W."/>
            <person name="Inahashi Y."/>
            <person name="Intra B."/>
        </authorList>
    </citation>
    <scope>NUCLEOTIDE SEQUENCE</scope>
    <source>
        <strain evidence="1">MCN248</strain>
    </source>
</reference>
<sequence length="93" mass="10311">MEEIPTIGRCHLCKQTFGFTPAQVMTVMMDPETNLPLGMTISGTFREPTPEATARAVEVHVCPGCVGRVEQLKEFMDRPAPPFGTWSRGHPRP</sequence>
<dbReference type="RefSeq" id="WP_270152598.1">
    <property type="nucleotide sequence ID" value="NZ_JAPNNL010000001.1"/>
</dbReference>
<dbReference type="Proteomes" id="UP001144036">
    <property type="component" value="Unassembled WGS sequence"/>
</dbReference>
<dbReference type="EMBL" id="JAPNNL010000001">
    <property type="protein sequence ID" value="MDA0631891.1"/>
    <property type="molecule type" value="Genomic_DNA"/>
</dbReference>
<keyword evidence="2" id="KW-1185">Reference proteome</keyword>
<name>A0ABT4S3W3_9ACTN</name>
<protein>
    <recommendedName>
        <fullName evidence="3">Transcription factor zinc-finger domain-containing protein</fullName>
    </recommendedName>
</protein>
<proteinExistence type="predicted"/>
<evidence type="ECO:0000313" key="2">
    <source>
        <dbReference type="Proteomes" id="UP001144036"/>
    </source>
</evidence>
<gene>
    <name evidence="1" type="ORF">OUY22_00555</name>
</gene>